<feature type="domain" description="Transcription regulator AsnC/Lrp ligand binding" evidence="1">
    <location>
        <begin position="14"/>
        <end position="72"/>
    </location>
</feature>
<accession>A0A7C3N4H3</accession>
<dbReference type="InterPro" id="IPR019887">
    <property type="entry name" value="Tscrpt_reg_AsnC/Lrp_C"/>
</dbReference>
<comment type="caution">
    <text evidence="2">The sequence shown here is derived from an EMBL/GenBank/DDBJ whole genome shotgun (WGS) entry which is preliminary data.</text>
</comment>
<dbReference type="EMBL" id="DSTX01000013">
    <property type="protein sequence ID" value="HFK21270.1"/>
    <property type="molecule type" value="Genomic_DNA"/>
</dbReference>
<dbReference type="AlphaFoldDB" id="A0A7C3N4H3"/>
<evidence type="ECO:0000313" key="2">
    <source>
        <dbReference type="EMBL" id="HFK21270.1"/>
    </source>
</evidence>
<evidence type="ECO:0000259" key="1">
    <source>
        <dbReference type="Pfam" id="PF01037"/>
    </source>
</evidence>
<reference evidence="2" key="1">
    <citation type="journal article" date="2020" name="mSystems">
        <title>Genome- and Community-Level Interaction Insights into Carbon Utilization and Element Cycling Functions of Hydrothermarchaeota in Hydrothermal Sediment.</title>
        <authorList>
            <person name="Zhou Z."/>
            <person name="Liu Y."/>
            <person name="Xu W."/>
            <person name="Pan J."/>
            <person name="Luo Z.H."/>
            <person name="Li M."/>
        </authorList>
    </citation>
    <scope>NUCLEOTIDE SEQUENCE [LARGE SCALE GENOMIC DNA]</scope>
    <source>
        <strain evidence="2">SpSt-468</strain>
    </source>
</reference>
<proteinExistence type="predicted"/>
<dbReference type="InterPro" id="IPR011008">
    <property type="entry name" value="Dimeric_a/b-barrel"/>
</dbReference>
<gene>
    <name evidence="2" type="ORF">ENS19_08365</name>
</gene>
<dbReference type="Pfam" id="PF01037">
    <property type="entry name" value="AsnC_trans_reg"/>
    <property type="match status" value="1"/>
</dbReference>
<name>A0A7C3N4H3_9CREN</name>
<protein>
    <recommendedName>
        <fullName evidence="1">Transcription regulator AsnC/Lrp ligand binding domain-containing protein</fullName>
    </recommendedName>
</protein>
<organism evidence="2">
    <name type="scientific">Candidatus Methanomethylicus mesodigestus</name>
    <dbReference type="NCBI Taxonomy" id="1867258"/>
    <lineage>
        <taxon>Archaea</taxon>
        <taxon>Thermoproteota</taxon>
        <taxon>Methanosuratincolia</taxon>
        <taxon>Candidatus Methanomethylicales</taxon>
        <taxon>Candidatus Methanomethylicaceae</taxon>
        <taxon>Candidatus Methanomethylicus</taxon>
    </lineage>
</organism>
<sequence>MVQICMLINAEKVSVFDVVKKLEKMPSVREVFPTFGRFDVVAFCEVEKREEVGTLVKAVSAIEGVLKTETMVEL</sequence>
<dbReference type="SUPFAM" id="SSF54909">
    <property type="entry name" value="Dimeric alpha+beta barrel"/>
    <property type="match status" value="1"/>
</dbReference>
<dbReference type="Gene3D" id="3.30.70.920">
    <property type="match status" value="1"/>
</dbReference>